<name>A0A3D9Z6P6_9HYPH</name>
<comment type="caution">
    <text evidence="5">The sequence shown here is derived from an EMBL/GenBank/DDBJ whole genome shotgun (WGS) entry which is preliminary data.</text>
</comment>
<dbReference type="Proteomes" id="UP000256900">
    <property type="component" value="Unassembled WGS sequence"/>
</dbReference>
<protein>
    <submittedName>
        <fullName evidence="5">L-amino acid N-acyltransferase YncA</fullName>
    </submittedName>
</protein>
<keyword evidence="6" id="KW-1185">Reference proteome</keyword>
<dbReference type="PROSITE" id="PS51186">
    <property type="entry name" value="GNAT"/>
    <property type="match status" value="1"/>
</dbReference>
<organism evidence="5 6">
    <name type="scientific">Methylovirgula ligni</name>
    <dbReference type="NCBI Taxonomy" id="569860"/>
    <lineage>
        <taxon>Bacteria</taxon>
        <taxon>Pseudomonadati</taxon>
        <taxon>Pseudomonadota</taxon>
        <taxon>Alphaproteobacteria</taxon>
        <taxon>Hyphomicrobiales</taxon>
        <taxon>Beijerinckiaceae</taxon>
        <taxon>Methylovirgula</taxon>
    </lineage>
</organism>
<proteinExistence type="inferred from homology"/>
<keyword evidence="2 5" id="KW-0808">Transferase</keyword>
<evidence type="ECO:0000259" key="4">
    <source>
        <dbReference type="PROSITE" id="PS51186"/>
    </source>
</evidence>
<dbReference type="AlphaFoldDB" id="A0A3D9Z6P6"/>
<dbReference type="GO" id="GO:0008080">
    <property type="term" value="F:N-acetyltransferase activity"/>
    <property type="evidence" value="ECO:0007669"/>
    <property type="project" value="UniProtKB-ARBA"/>
</dbReference>
<evidence type="ECO:0000313" key="6">
    <source>
        <dbReference type="Proteomes" id="UP000256900"/>
    </source>
</evidence>
<dbReference type="InterPro" id="IPR051016">
    <property type="entry name" value="Diverse_Substrate_AcTransf"/>
</dbReference>
<evidence type="ECO:0000256" key="3">
    <source>
        <dbReference type="ARBA" id="ARBA00023315"/>
    </source>
</evidence>
<dbReference type="RefSeq" id="WP_115835011.1">
    <property type="nucleotide sequence ID" value="NZ_CP025086.1"/>
</dbReference>
<evidence type="ECO:0000256" key="1">
    <source>
        <dbReference type="ARBA" id="ARBA00008694"/>
    </source>
</evidence>
<evidence type="ECO:0000313" key="5">
    <source>
        <dbReference type="EMBL" id="REF89209.1"/>
    </source>
</evidence>
<dbReference type="Gene3D" id="3.40.630.30">
    <property type="match status" value="1"/>
</dbReference>
<dbReference type="EMBL" id="QUMO01000001">
    <property type="protein sequence ID" value="REF89209.1"/>
    <property type="molecule type" value="Genomic_DNA"/>
</dbReference>
<dbReference type="OrthoDB" id="9805924at2"/>
<gene>
    <name evidence="5" type="ORF">DES32_0427</name>
</gene>
<dbReference type="PANTHER" id="PTHR10545:SF29">
    <property type="entry name" value="GH14572P-RELATED"/>
    <property type="match status" value="1"/>
</dbReference>
<comment type="similarity">
    <text evidence="1">Belongs to the acetyltransferase family.</text>
</comment>
<reference evidence="5 6" key="1">
    <citation type="submission" date="2018-08" db="EMBL/GenBank/DDBJ databases">
        <title>Genomic Encyclopedia of Type Strains, Phase IV (KMG-IV): sequencing the most valuable type-strain genomes for metagenomic binning, comparative biology and taxonomic classification.</title>
        <authorList>
            <person name="Goeker M."/>
        </authorList>
    </citation>
    <scope>NUCLEOTIDE SEQUENCE [LARGE SCALE GENOMIC DNA]</scope>
    <source>
        <strain evidence="5 6">BW863</strain>
    </source>
</reference>
<keyword evidence="3 5" id="KW-0012">Acyltransferase</keyword>
<dbReference type="FunFam" id="3.40.630.30:FF:000064">
    <property type="entry name" value="GNAT family acetyltransferase"/>
    <property type="match status" value="1"/>
</dbReference>
<dbReference type="Pfam" id="PF00583">
    <property type="entry name" value="Acetyltransf_1"/>
    <property type="match status" value="1"/>
</dbReference>
<evidence type="ECO:0000256" key="2">
    <source>
        <dbReference type="ARBA" id="ARBA00022679"/>
    </source>
</evidence>
<dbReference type="CDD" id="cd04301">
    <property type="entry name" value="NAT_SF"/>
    <property type="match status" value="1"/>
</dbReference>
<dbReference type="InterPro" id="IPR000182">
    <property type="entry name" value="GNAT_dom"/>
</dbReference>
<sequence>MPAPDAKIAIRPATPADAGLIFAFVSELAAFEHLSHEVQADAAGLKAALFGANPRVFAEIAEYDGAPAGFILWFYTFSSFAGRHGIWIEDLYVRQEFRGKGLGATLLHGIARRCVAEKLGRLEWSVLNWNETAIRFYQSAGAQLKSEWTICRMEGAALAKFSAEVERT</sequence>
<dbReference type="PANTHER" id="PTHR10545">
    <property type="entry name" value="DIAMINE N-ACETYLTRANSFERASE"/>
    <property type="match status" value="1"/>
</dbReference>
<dbReference type="InterPro" id="IPR016181">
    <property type="entry name" value="Acyl_CoA_acyltransferase"/>
</dbReference>
<dbReference type="SUPFAM" id="SSF55729">
    <property type="entry name" value="Acyl-CoA N-acyltransferases (Nat)"/>
    <property type="match status" value="1"/>
</dbReference>
<accession>A0A3D9Z6P6</accession>
<feature type="domain" description="N-acetyltransferase" evidence="4">
    <location>
        <begin position="8"/>
        <end position="164"/>
    </location>
</feature>